<gene>
    <name evidence="1" type="ORF">EXY23_05370</name>
</gene>
<proteinExistence type="predicted"/>
<dbReference type="RefSeq" id="WP_132285370.1">
    <property type="nucleotide sequence ID" value="NZ_SKBM01000004.1"/>
</dbReference>
<keyword evidence="2" id="KW-1185">Reference proteome</keyword>
<dbReference type="EMBL" id="SKBM01000004">
    <property type="protein sequence ID" value="TCZ64809.1"/>
    <property type="molecule type" value="Genomic_DNA"/>
</dbReference>
<comment type="caution">
    <text evidence="1">The sequence shown here is derived from an EMBL/GenBank/DDBJ whole genome shotgun (WGS) entry which is preliminary data.</text>
</comment>
<name>A0A4R4DRC0_9PROT</name>
<sequence length="99" mass="10409">MPAANEGIAGTMGLAFILDPAAVGIVDPGDVPNPDWLRPGIPGAGQQAFGDALLAGHPFVAVPTYGWSLIFDPARASGRYRLRAQHRFALDTRLHPAPP</sequence>
<dbReference type="AlphaFoldDB" id="A0A4R4DRC0"/>
<accession>A0A4R4DRC0</accession>
<organism evidence="1 2">
    <name type="scientific">Roseicella aquatilis</name>
    <dbReference type="NCBI Taxonomy" id="2527868"/>
    <lineage>
        <taxon>Bacteria</taxon>
        <taxon>Pseudomonadati</taxon>
        <taxon>Pseudomonadota</taxon>
        <taxon>Alphaproteobacteria</taxon>
        <taxon>Acetobacterales</taxon>
        <taxon>Roseomonadaceae</taxon>
        <taxon>Roseicella</taxon>
    </lineage>
</organism>
<evidence type="ECO:0000313" key="2">
    <source>
        <dbReference type="Proteomes" id="UP000295023"/>
    </source>
</evidence>
<evidence type="ECO:0000313" key="1">
    <source>
        <dbReference type="EMBL" id="TCZ64809.1"/>
    </source>
</evidence>
<dbReference type="OrthoDB" id="9789501at2"/>
<protein>
    <submittedName>
        <fullName evidence="1">Uncharacterized protein</fullName>
    </submittedName>
</protein>
<dbReference type="Proteomes" id="UP000295023">
    <property type="component" value="Unassembled WGS sequence"/>
</dbReference>
<reference evidence="1 2" key="1">
    <citation type="submission" date="2019-03" db="EMBL/GenBank/DDBJ databases">
        <title>Paracraurococcus aquatilis NE82 genome sequence.</title>
        <authorList>
            <person name="Zhao Y."/>
            <person name="Du Z."/>
        </authorList>
    </citation>
    <scope>NUCLEOTIDE SEQUENCE [LARGE SCALE GENOMIC DNA]</scope>
    <source>
        <strain evidence="1 2">NE82</strain>
    </source>
</reference>